<evidence type="ECO:0000256" key="1">
    <source>
        <dbReference type="ARBA" id="ARBA00009861"/>
    </source>
</evidence>
<comment type="caution">
    <text evidence="5">The sequence shown here is derived from an EMBL/GenBank/DDBJ whole genome shotgun (WGS) entry which is preliminary data.</text>
</comment>
<evidence type="ECO:0000256" key="2">
    <source>
        <dbReference type="ARBA" id="ARBA00022679"/>
    </source>
</evidence>
<dbReference type="OrthoDB" id="894625at2759"/>
<organism evidence="5 6">
    <name type="scientific">Phtheirospermum japonicum</name>
    <dbReference type="NCBI Taxonomy" id="374723"/>
    <lineage>
        <taxon>Eukaryota</taxon>
        <taxon>Viridiplantae</taxon>
        <taxon>Streptophyta</taxon>
        <taxon>Embryophyta</taxon>
        <taxon>Tracheophyta</taxon>
        <taxon>Spermatophyta</taxon>
        <taxon>Magnoliopsida</taxon>
        <taxon>eudicotyledons</taxon>
        <taxon>Gunneridae</taxon>
        <taxon>Pentapetalae</taxon>
        <taxon>asterids</taxon>
        <taxon>lamiids</taxon>
        <taxon>Lamiales</taxon>
        <taxon>Orobanchaceae</taxon>
        <taxon>Orobanchaceae incertae sedis</taxon>
        <taxon>Phtheirospermum</taxon>
    </lineage>
</organism>
<feature type="region of interest" description="Disordered" evidence="4">
    <location>
        <begin position="298"/>
        <end position="319"/>
    </location>
</feature>
<dbReference type="EMBL" id="BMAC01000101">
    <property type="protein sequence ID" value="GFP85201.1"/>
    <property type="molecule type" value="Genomic_DNA"/>
</dbReference>
<dbReference type="PANTHER" id="PTHR31623:SF124">
    <property type="entry name" value="VINORINE SYNTHASE-RELATED"/>
    <property type="match status" value="1"/>
</dbReference>
<protein>
    <submittedName>
        <fullName evidence="5">Acetyl-coa-benzylalcohol acetyltransferase</fullName>
    </submittedName>
</protein>
<dbReference type="Gene3D" id="3.30.559.10">
    <property type="entry name" value="Chloramphenicol acetyltransferase-like domain"/>
    <property type="match status" value="1"/>
</dbReference>
<dbReference type="AlphaFoldDB" id="A0A830BSY7"/>
<dbReference type="InterPro" id="IPR023213">
    <property type="entry name" value="CAT-like_dom_sf"/>
</dbReference>
<feature type="compositionally biased region" description="Basic and acidic residues" evidence="4">
    <location>
        <begin position="308"/>
        <end position="319"/>
    </location>
</feature>
<evidence type="ECO:0000256" key="3">
    <source>
        <dbReference type="ARBA" id="ARBA00023315"/>
    </source>
</evidence>
<evidence type="ECO:0000313" key="6">
    <source>
        <dbReference type="Proteomes" id="UP000653305"/>
    </source>
</evidence>
<dbReference type="Pfam" id="PF02458">
    <property type="entry name" value="Transferase"/>
    <property type="match status" value="1"/>
</dbReference>
<keyword evidence="2 5" id="KW-0808">Transferase</keyword>
<dbReference type="PANTHER" id="PTHR31623">
    <property type="entry name" value="F21J9.9"/>
    <property type="match status" value="1"/>
</dbReference>
<dbReference type="GO" id="GO:0016746">
    <property type="term" value="F:acyltransferase activity"/>
    <property type="evidence" value="ECO:0007669"/>
    <property type="project" value="UniProtKB-KW"/>
</dbReference>
<evidence type="ECO:0000256" key="4">
    <source>
        <dbReference type="SAM" id="MobiDB-lite"/>
    </source>
</evidence>
<proteinExistence type="inferred from homology"/>
<comment type="similarity">
    <text evidence="1">Belongs to the plant acyltransferase family.</text>
</comment>
<name>A0A830BSY7_9LAMI</name>
<gene>
    <name evidence="5" type="ORF">PHJA_000663800</name>
</gene>
<keyword evidence="3" id="KW-0012">Acyltransferase</keyword>
<keyword evidence="6" id="KW-1185">Reference proteome</keyword>
<reference evidence="5" key="1">
    <citation type="submission" date="2020-07" db="EMBL/GenBank/DDBJ databases">
        <title>Ethylene signaling mediates host invasion by parasitic plants.</title>
        <authorList>
            <person name="Yoshida S."/>
        </authorList>
    </citation>
    <scope>NUCLEOTIDE SEQUENCE</scope>
    <source>
        <strain evidence="5">Okayama</strain>
    </source>
</reference>
<sequence length="338" mass="37644">MTVNILSRKLIKPSNPTPPHLRTYNISLIDELNPSMHVIRILFFPQSDHAKLDYACLEQSLAQVLPLFYPLAGRYNKENHHVDCNDEGAEYAVAQVVDRKLHQLIGAESEKLNQLLPLDICAADEPTDPMLAIQINNFQCGGLAIGVCASHRIFDSASLGIFLTTWANAAASTNADVIIRPDFDSPIYFPSENLPPLQFQVSRTRDKSIVTKRFVFDKNAIARLRERLTSSEEGGRRLDCLDPGSSARRRGEELREIIARFAHRAGDQRTGKDGPARGEALVRDVGFVILPGARTGRKPGYGAQLRGHGYEDARGHRSGRERLREDIERQAVWEVGSG</sequence>
<dbReference type="Proteomes" id="UP000653305">
    <property type="component" value="Unassembled WGS sequence"/>
</dbReference>
<accession>A0A830BSY7</accession>
<evidence type="ECO:0000313" key="5">
    <source>
        <dbReference type="EMBL" id="GFP85201.1"/>
    </source>
</evidence>